<dbReference type="PANTHER" id="PTHR43199:SF1">
    <property type="entry name" value="GLUTATHIONE HYDROLASE PROENZYME"/>
    <property type="match status" value="1"/>
</dbReference>
<comment type="pathway">
    <text evidence="11">Sulfur metabolism; glutathione metabolism.</text>
</comment>
<dbReference type="SUPFAM" id="SSF56235">
    <property type="entry name" value="N-terminal nucleophile aminohydrolases (Ntn hydrolases)"/>
    <property type="match status" value="1"/>
</dbReference>
<keyword evidence="13" id="KW-0732">Signal</keyword>
<feature type="region of interest" description="Disordered" evidence="12">
    <location>
        <begin position="37"/>
        <end position="57"/>
    </location>
</feature>
<reference evidence="14 15" key="1">
    <citation type="submission" date="2018-01" db="EMBL/GenBank/DDBJ databases">
        <title>Draft genome sequence of Jishengella sp. NA12.</title>
        <authorList>
            <person name="Sahin N."/>
            <person name="Ay H."/>
            <person name="Saygin H."/>
        </authorList>
    </citation>
    <scope>NUCLEOTIDE SEQUENCE [LARGE SCALE GENOMIC DNA]</scope>
    <source>
        <strain evidence="14 15">NA12</strain>
    </source>
</reference>
<dbReference type="EC" id="2.3.2.2" evidence="11"/>
<dbReference type="PANTHER" id="PTHR43199">
    <property type="entry name" value="GLUTATHIONE HYDROLASE"/>
    <property type="match status" value="1"/>
</dbReference>
<dbReference type="GO" id="GO:0036374">
    <property type="term" value="F:glutathione hydrolase activity"/>
    <property type="evidence" value="ECO:0007669"/>
    <property type="project" value="UniProtKB-UniRule"/>
</dbReference>
<proteinExistence type="inferred from homology"/>
<accession>A0A2W2GB95</accession>
<comment type="subunit">
    <text evidence="11">This enzyme consists of two polypeptide chains, which are synthesized in precursor form from a single polypeptide.</text>
</comment>
<evidence type="ECO:0000256" key="10">
    <source>
        <dbReference type="PIRSR" id="PIRSR600101-2"/>
    </source>
</evidence>
<evidence type="ECO:0000256" key="1">
    <source>
        <dbReference type="ARBA" id="ARBA00001049"/>
    </source>
</evidence>
<feature type="binding site" evidence="10">
    <location>
        <position position="130"/>
    </location>
    <ligand>
        <name>L-glutamate</name>
        <dbReference type="ChEBI" id="CHEBI:29985"/>
    </ligand>
</feature>
<dbReference type="InterPro" id="IPR029055">
    <property type="entry name" value="Ntn_hydrolases_N"/>
</dbReference>
<dbReference type="GO" id="GO:0006751">
    <property type="term" value="P:glutathione catabolic process"/>
    <property type="evidence" value="ECO:0007669"/>
    <property type="project" value="UniProtKB-UniRule"/>
</dbReference>
<comment type="PTM">
    <text evidence="11">Cleaved by autocatalysis into a large and a small subunit.</text>
</comment>
<protein>
    <recommendedName>
        <fullName evidence="11">Glutathione hydrolase proenzyme</fullName>
        <ecNumber evidence="11">2.3.2.2</ecNumber>
        <ecNumber evidence="11">3.4.19.13</ecNumber>
    </recommendedName>
    <component>
        <recommendedName>
            <fullName evidence="11">Glutathione hydrolase large chain</fullName>
        </recommendedName>
    </component>
    <component>
        <recommendedName>
            <fullName evidence="11">Glutathione hydrolase small chain</fullName>
        </recommendedName>
    </component>
</protein>
<dbReference type="UniPathway" id="UPA00204"/>
<keyword evidence="4 11" id="KW-0808">Transferase</keyword>
<keyword evidence="5 11" id="KW-0378">Hydrolase</keyword>
<feature type="binding site" evidence="10">
    <location>
        <position position="535"/>
    </location>
    <ligand>
        <name>L-glutamate</name>
        <dbReference type="ChEBI" id="CHEBI:29985"/>
    </ligand>
</feature>
<feature type="active site" description="Nucleophile" evidence="9">
    <location>
        <position position="434"/>
    </location>
</feature>
<dbReference type="NCBIfam" id="TIGR00066">
    <property type="entry name" value="g_glut_trans"/>
    <property type="match status" value="1"/>
</dbReference>
<keyword evidence="6 11" id="KW-0865">Zymogen</keyword>
<evidence type="ECO:0000256" key="6">
    <source>
        <dbReference type="ARBA" id="ARBA00023145"/>
    </source>
</evidence>
<keyword evidence="11" id="KW-0317">Glutathione biosynthesis</keyword>
<evidence type="ECO:0000313" key="14">
    <source>
        <dbReference type="EMBL" id="PZG24064.1"/>
    </source>
</evidence>
<dbReference type="InterPro" id="IPR000101">
    <property type="entry name" value="GGT_peptidase"/>
</dbReference>
<evidence type="ECO:0000256" key="13">
    <source>
        <dbReference type="SAM" id="SignalP"/>
    </source>
</evidence>
<dbReference type="InterPro" id="IPR043138">
    <property type="entry name" value="GGT_lsub"/>
</dbReference>
<feature type="signal peptide" evidence="13">
    <location>
        <begin position="1"/>
        <end position="25"/>
    </location>
</feature>
<dbReference type="InterPro" id="IPR051792">
    <property type="entry name" value="GGT_bact"/>
</dbReference>
<evidence type="ECO:0000256" key="8">
    <source>
        <dbReference type="ARBA" id="ARBA00047417"/>
    </source>
</evidence>
<evidence type="ECO:0000256" key="11">
    <source>
        <dbReference type="RuleBase" id="RU368036"/>
    </source>
</evidence>
<evidence type="ECO:0000256" key="12">
    <source>
        <dbReference type="SAM" id="MobiDB-lite"/>
    </source>
</evidence>
<comment type="catalytic activity">
    <reaction evidence="8 11">
        <text>an N-terminal (5-L-glutamyl)-[peptide] + an alpha-amino acid = 5-L-glutamyl amino acid + an N-terminal L-alpha-aminoacyl-[peptide]</text>
        <dbReference type="Rhea" id="RHEA:23904"/>
        <dbReference type="Rhea" id="RHEA-COMP:9780"/>
        <dbReference type="Rhea" id="RHEA-COMP:9795"/>
        <dbReference type="ChEBI" id="CHEBI:77644"/>
        <dbReference type="ChEBI" id="CHEBI:78597"/>
        <dbReference type="ChEBI" id="CHEBI:78599"/>
        <dbReference type="ChEBI" id="CHEBI:78608"/>
        <dbReference type="EC" id="2.3.2.2"/>
    </reaction>
</comment>
<gene>
    <name evidence="14" type="primary">ggt</name>
    <name evidence="14" type="ORF">C1I95_01595</name>
</gene>
<feature type="binding site" evidence="10">
    <location>
        <begin position="512"/>
        <end position="513"/>
    </location>
    <ligand>
        <name>L-glutamate</name>
        <dbReference type="ChEBI" id="CHEBI:29985"/>
    </ligand>
</feature>
<dbReference type="Gene3D" id="1.10.246.130">
    <property type="match status" value="1"/>
</dbReference>
<feature type="binding site" evidence="10">
    <location>
        <position position="485"/>
    </location>
    <ligand>
        <name>L-glutamate</name>
        <dbReference type="ChEBI" id="CHEBI:29985"/>
    </ligand>
</feature>
<organism evidence="14 15">
    <name type="scientific">Micromonospora craterilacus</name>
    <dbReference type="NCBI Taxonomy" id="1655439"/>
    <lineage>
        <taxon>Bacteria</taxon>
        <taxon>Bacillati</taxon>
        <taxon>Actinomycetota</taxon>
        <taxon>Actinomycetes</taxon>
        <taxon>Micromonosporales</taxon>
        <taxon>Micromonosporaceae</taxon>
        <taxon>Micromonospora</taxon>
    </lineage>
</organism>
<evidence type="ECO:0000313" key="15">
    <source>
        <dbReference type="Proteomes" id="UP000248924"/>
    </source>
</evidence>
<keyword evidence="7 11" id="KW-0012">Acyltransferase</keyword>
<dbReference type="PRINTS" id="PR01210">
    <property type="entry name" value="GGTRANSPTASE"/>
</dbReference>
<comment type="catalytic activity">
    <reaction evidence="2 11">
        <text>glutathione + H2O = L-cysteinylglycine + L-glutamate</text>
        <dbReference type="Rhea" id="RHEA:28807"/>
        <dbReference type="ChEBI" id="CHEBI:15377"/>
        <dbReference type="ChEBI" id="CHEBI:29985"/>
        <dbReference type="ChEBI" id="CHEBI:57925"/>
        <dbReference type="ChEBI" id="CHEBI:61694"/>
        <dbReference type="EC" id="3.4.19.13"/>
    </reaction>
</comment>
<comment type="caution">
    <text evidence="14">The sequence shown here is derived from an EMBL/GenBank/DDBJ whole genome shotgun (WGS) entry which is preliminary data.</text>
</comment>
<comment type="similarity">
    <text evidence="3 11">Belongs to the gamma-glutamyltransferase family.</text>
</comment>
<feature type="chain" id="PRO_5039463786" description="Glutathione hydrolase proenzyme" evidence="13">
    <location>
        <begin position="26"/>
        <end position="637"/>
    </location>
</feature>
<sequence length="637" mass="66408">MTHSRRALGCVLLATLLAGTGPGSIANAQASTNDQSLGIQSGVSLPPHAKGNPPPWSGKAFRQGVVAVANPYAAEAGAQILESGGNAIDSAVAIAYALNVVEPQSAGIGGGGFMMIHLAATGETVAIDSRERAPAAATPDMFVGVPNASLQGVAVGVPGMVRGTEMALERYGKLSLARTLQPAIKLADNGFAATPRYSEASCSSRARNSPEAEAYFCPGGVAPVVGSLVQNKPLAETFRLIAANGADCFYRYLPEQGCDIAKGIVEGQKFNRPQAPNGKGGSMTHADLENYQATLRVPTETTYRGHKIRLMSSPSSGGLTVTQMLKMLERLPIGDERQGFGFGSPKTVNVMVDAMRLAFADRSIWMGDSDFVAVPGKGLLHPDYVALRGAAIVAGERITPNPSPGDPRPFQDPEVEAGPLVPTAEPVTGPGETTTHFSVIDKWGNMVSYTNTIESGHGIGVFAGYPGTGGSFRNFGFLLNNELTDFNLTPTINPYTGEPGYNDVQPNKRPRSSMTPTMILTPDGRPLVAFGSPGGATIINSVFNVALNLIDHKMTIQDAIDAPRVSVTGTASSVSLENGFPDQTVSGLRALGYTVSTGADIGSVQAVVVDPKTGKQYGGADSRREGTVIGLPRPRSS</sequence>
<name>A0A2W2GB95_9ACTN</name>
<evidence type="ECO:0000256" key="7">
    <source>
        <dbReference type="ARBA" id="ARBA00023315"/>
    </source>
</evidence>
<evidence type="ECO:0000256" key="5">
    <source>
        <dbReference type="ARBA" id="ARBA00022801"/>
    </source>
</evidence>
<evidence type="ECO:0000256" key="4">
    <source>
        <dbReference type="ARBA" id="ARBA00022679"/>
    </source>
</evidence>
<dbReference type="Pfam" id="PF01019">
    <property type="entry name" value="G_glu_transpept"/>
    <property type="match status" value="1"/>
</dbReference>
<comment type="catalytic activity">
    <reaction evidence="1 11">
        <text>an S-substituted glutathione + H2O = an S-substituted L-cysteinylglycine + L-glutamate</text>
        <dbReference type="Rhea" id="RHEA:59468"/>
        <dbReference type="ChEBI" id="CHEBI:15377"/>
        <dbReference type="ChEBI" id="CHEBI:29985"/>
        <dbReference type="ChEBI" id="CHEBI:90779"/>
        <dbReference type="ChEBI" id="CHEBI:143103"/>
        <dbReference type="EC" id="3.4.19.13"/>
    </reaction>
</comment>
<dbReference type="GO" id="GO:0103068">
    <property type="term" value="F:leukotriene C4 gamma-glutamyl transferase activity"/>
    <property type="evidence" value="ECO:0007669"/>
    <property type="project" value="UniProtKB-EC"/>
</dbReference>
<keyword evidence="15" id="KW-1185">Reference proteome</keyword>
<dbReference type="GO" id="GO:0006750">
    <property type="term" value="P:glutathione biosynthetic process"/>
    <property type="evidence" value="ECO:0007669"/>
    <property type="project" value="UniProtKB-KW"/>
</dbReference>
<dbReference type="EC" id="3.4.19.13" evidence="11"/>
<dbReference type="AlphaFoldDB" id="A0A2W2GB95"/>
<evidence type="ECO:0000256" key="9">
    <source>
        <dbReference type="PIRSR" id="PIRSR600101-1"/>
    </source>
</evidence>
<feature type="region of interest" description="Disordered" evidence="12">
    <location>
        <begin position="615"/>
        <end position="637"/>
    </location>
</feature>
<dbReference type="InterPro" id="IPR043137">
    <property type="entry name" value="GGT_ssub_C"/>
</dbReference>
<evidence type="ECO:0000256" key="2">
    <source>
        <dbReference type="ARBA" id="ARBA00001089"/>
    </source>
</evidence>
<dbReference type="Gene3D" id="3.60.20.40">
    <property type="match status" value="1"/>
</dbReference>
<dbReference type="EMBL" id="POTY01000004">
    <property type="protein sequence ID" value="PZG24064.1"/>
    <property type="molecule type" value="Genomic_DNA"/>
</dbReference>
<dbReference type="Proteomes" id="UP000248924">
    <property type="component" value="Unassembled WGS sequence"/>
</dbReference>
<evidence type="ECO:0000256" key="3">
    <source>
        <dbReference type="ARBA" id="ARBA00009381"/>
    </source>
</evidence>